<dbReference type="GO" id="GO:0006446">
    <property type="term" value="P:regulation of translational initiation"/>
    <property type="evidence" value="ECO:0007669"/>
    <property type="project" value="TreeGrafter"/>
</dbReference>
<evidence type="ECO:0000313" key="3">
    <source>
        <dbReference type="EMBL" id="AGF47551.1"/>
    </source>
</evidence>
<evidence type="ECO:0000313" key="4">
    <source>
        <dbReference type="Proteomes" id="UP000011686"/>
    </source>
</evidence>
<proteinExistence type="inferred from homology"/>
<dbReference type="HOGENOM" id="CLU_083552_3_1_4"/>
<dbReference type="KEGG" id="kct:CDEE_0508"/>
<dbReference type="PANTHER" id="PTHR16301">
    <property type="entry name" value="IMPACT-RELATED"/>
    <property type="match status" value="1"/>
</dbReference>
<dbReference type="InterPro" id="IPR036956">
    <property type="entry name" value="Impact_N_sf"/>
</dbReference>
<protein>
    <recommendedName>
        <fullName evidence="2">Impact N-terminal domain-containing protein</fullName>
    </recommendedName>
</protein>
<dbReference type="SUPFAM" id="SSF54211">
    <property type="entry name" value="Ribosomal protein S5 domain 2-like"/>
    <property type="match status" value="1"/>
</dbReference>
<dbReference type="Proteomes" id="UP000011686">
    <property type="component" value="Chromosome"/>
</dbReference>
<accession>M1LTW7</accession>
<dbReference type="InterPro" id="IPR023582">
    <property type="entry name" value="Impact"/>
</dbReference>
<evidence type="ECO:0000256" key="1">
    <source>
        <dbReference type="ARBA" id="ARBA00007665"/>
    </source>
</evidence>
<dbReference type="GO" id="GO:0005737">
    <property type="term" value="C:cytoplasm"/>
    <property type="evidence" value="ECO:0007669"/>
    <property type="project" value="TreeGrafter"/>
</dbReference>
<dbReference type="Pfam" id="PF01205">
    <property type="entry name" value="Impact_N"/>
    <property type="match status" value="1"/>
</dbReference>
<evidence type="ECO:0000259" key="2">
    <source>
        <dbReference type="Pfam" id="PF01205"/>
    </source>
</evidence>
<reference evidence="3 4" key="1">
    <citation type="journal article" date="2013" name="Genome Biol. Evol.">
        <title>Genome evolution and phylogenomic analysis of candidatus kinetoplastibacterium, the betaproteobacterial endosymbionts of strigomonas and angomonas.</title>
        <authorList>
            <person name="Alves J.M."/>
            <person name="Serrano M.G."/>
            <person name="Maia da Silva F."/>
            <person name="Voegtly L.J."/>
            <person name="Matveyev A.V."/>
            <person name="Teixeira M.M."/>
            <person name="Camargo E.P."/>
            <person name="Buck G.A."/>
        </authorList>
    </citation>
    <scope>NUCLEOTIDE SEQUENCE [LARGE SCALE GENOMIC DNA]</scope>
    <source>
        <strain evidence="3 4">TCC036E</strain>
    </source>
</reference>
<dbReference type="PANTHER" id="PTHR16301:SF20">
    <property type="entry name" value="IMPACT FAMILY MEMBER YIGZ"/>
    <property type="match status" value="1"/>
</dbReference>
<dbReference type="PATRIC" id="fig|1208918.3.peg.249"/>
<dbReference type="InterPro" id="IPR020568">
    <property type="entry name" value="Ribosomal_Su5_D2-typ_SF"/>
</dbReference>
<dbReference type="RefSeq" id="WP_015238615.1">
    <property type="nucleotide sequence ID" value="NC_020283.1"/>
</dbReference>
<dbReference type="AlphaFoldDB" id="M1LTW7"/>
<dbReference type="EMBL" id="CP003804">
    <property type="protein sequence ID" value="AGF47551.1"/>
    <property type="molecule type" value="Genomic_DNA"/>
</dbReference>
<name>M1LTW7_9PROT</name>
<gene>
    <name evidence="3" type="ORF">CDEE_0508</name>
</gene>
<comment type="similarity">
    <text evidence="1">Belongs to the IMPACT family.</text>
</comment>
<dbReference type="InterPro" id="IPR001498">
    <property type="entry name" value="Impact_N"/>
</dbReference>
<dbReference type="Gene3D" id="3.30.230.30">
    <property type="entry name" value="Impact, N-terminal domain"/>
    <property type="match status" value="1"/>
</dbReference>
<sequence length="192" mass="21893">MKTLTGSCIYECFIKKSRFLTNASYVGSYKEAEFFFEQHFSRTATHNCWAFRVGSTARLNDDKEPSGTAGKSIFDVIEMNNLDRIAILVSRWYGGVKLGSGGLVRAYRFCASECVNAGTLIDVVNYSYLKCKLEVSYFSLLNNRLRKMNHVDLLEEEFYSKFVVIKIKMPCNNIDLVIRLVNDITKGSAIWL</sequence>
<dbReference type="eggNOG" id="COG1739">
    <property type="taxonomic scope" value="Bacteria"/>
</dbReference>
<feature type="domain" description="Impact N-terminal" evidence="2">
    <location>
        <begin position="15"/>
        <end position="114"/>
    </location>
</feature>
<keyword evidence="4" id="KW-1185">Reference proteome</keyword>
<organism evidence="3 4">
    <name type="scientific">Candidatus Kinetoplastidibacterium crithidiae TCC036E</name>
    <dbReference type="NCBI Taxonomy" id="1208918"/>
    <lineage>
        <taxon>Bacteria</taxon>
        <taxon>Pseudomonadati</taxon>
        <taxon>Pseudomonadota</taxon>
        <taxon>Betaproteobacteria</taxon>
        <taxon>Candidatus Kinetoplastidibacterium</taxon>
    </lineage>
</organism>
<dbReference type="STRING" id="1208918.CDEE_0508"/>